<dbReference type="PANTHER" id="PTHR13847:SF287">
    <property type="entry name" value="FAD-DEPENDENT OXIDOREDUCTASE DOMAIN-CONTAINING PROTEIN 1"/>
    <property type="match status" value="1"/>
</dbReference>
<protein>
    <recommendedName>
        <fullName evidence="2">FAD dependent oxidoreductase domain-containing protein</fullName>
    </recommendedName>
</protein>
<evidence type="ECO:0000256" key="1">
    <source>
        <dbReference type="ARBA" id="ARBA00023002"/>
    </source>
</evidence>
<keyword evidence="4" id="KW-1185">Reference proteome</keyword>
<accession>A0A2N3PMQ9</accession>
<dbReference type="GO" id="GO:0005737">
    <property type="term" value="C:cytoplasm"/>
    <property type="evidence" value="ECO:0007669"/>
    <property type="project" value="TreeGrafter"/>
</dbReference>
<name>A0A2N3PMQ9_9PROT</name>
<evidence type="ECO:0000259" key="2">
    <source>
        <dbReference type="Pfam" id="PF01266"/>
    </source>
</evidence>
<dbReference type="SUPFAM" id="SSF54373">
    <property type="entry name" value="FAD-linked reductases, C-terminal domain"/>
    <property type="match status" value="1"/>
</dbReference>
<dbReference type="Gene3D" id="3.50.50.60">
    <property type="entry name" value="FAD/NAD(P)-binding domain"/>
    <property type="match status" value="1"/>
</dbReference>
<comment type="caution">
    <text evidence="3">The sequence shown here is derived from an EMBL/GenBank/DDBJ whole genome shotgun (WGS) entry which is preliminary data.</text>
</comment>
<dbReference type="Proteomes" id="UP000233293">
    <property type="component" value="Unassembled WGS sequence"/>
</dbReference>
<dbReference type="PANTHER" id="PTHR13847">
    <property type="entry name" value="SARCOSINE DEHYDROGENASE-RELATED"/>
    <property type="match status" value="1"/>
</dbReference>
<evidence type="ECO:0000313" key="3">
    <source>
        <dbReference type="EMBL" id="PKU21687.1"/>
    </source>
</evidence>
<proteinExistence type="predicted"/>
<dbReference type="InterPro" id="IPR006076">
    <property type="entry name" value="FAD-dep_OxRdtase"/>
</dbReference>
<feature type="domain" description="FAD dependent oxidoreductase" evidence="2">
    <location>
        <begin position="18"/>
        <end position="386"/>
    </location>
</feature>
<dbReference type="InterPro" id="IPR036188">
    <property type="entry name" value="FAD/NAD-bd_sf"/>
</dbReference>
<evidence type="ECO:0000313" key="4">
    <source>
        <dbReference type="Proteomes" id="UP000233293"/>
    </source>
</evidence>
<reference evidence="4" key="1">
    <citation type="submission" date="2017-12" db="EMBL/GenBank/DDBJ databases">
        <title>Draft genome sequence of Telmatospirillum siberiense 26-4b1T, an acidotolerant peatland alphaproteobacterium potentially involved in sulfur cycling.</title>
        <authorList>
            <person name="Hausmann B."/>
            <person name="Pjevac P."/>
            <person name="Schreck K."/>
            <person name="Herbold C.W."/>
            <person name="Daims H."/>
            <person name="Wagner M."/>
            <person name="Pester M."/>
            <person name="Loy A."/>
        </authorList>
    </citation>
    <scope>NUCLEOTIDE SEQUENCE [LARGE SCALE GENOMIC DNA]</scope>
    <source>
        <strain evidence="4">26-4b1</strain>
    </source>
</reference>
<keyword evidence="1" id="KW-0560">Oxidoreductase</keyword>
<gene>
    <name evidence="3" type="ORF">CWS72_25530</name>
</gene>
<dbReference type="GO" id="GO:0016491">
    <property type="term" value="F:oxidoreductase activity"/>
    <property type="evidence" value="ECO:0007669"/>
    <property type="project" value="UniProtKB-KW"/>
</dbReference>
<sequence>MAFTPDLRKSRMLDIEVDIAVIGAGIIGSACADELAGLGFKVALIDRSEPATGTSGACDGYISTSTKVPGITLELAVESQRLWRDLAAGIGRDIGYSQPGGLMIAETEIDPSALERQAEKLRAAGVVAELRDRPGLLALEPNFGPRVHAALYCPGEAHVSGYAATQALAARAVERGARVFWRSAMAPIEMSSDRLLRVELTSGGEKIRVAAEQWVLAAGLGSRAIGEQLGLPLPIEPRRGDLVVTERMARPLVGRFCASAHYLVAKGNPELAATSEDPRERLGYGFIVEPTAEGQLLLGSTRIFRDGDRSGDIDVTRMIVEEAVARLPALAGVAVLRGFAGSRPFVPDRKPIIGKSRKKTNLLVATGHEGDGITLAPITARLIGELAREQPLSMSLDNLSVDRFCSDPS</sequence>
<dbReference type="EMBL" id="PIUM01000047">
    <property type="protein sequence ID" value="PKU21687.1"/>
    <property type="molecule type" value="Genomic_DNA"/>
</dbReference>
<organism evidence="3 4">
    <name type="scientific">Telmatospirillum siberiense</name>
    <dbReference type="NCBI Taxonomy" id="382514"/>
    <lineage>
        <taxon>Bacteria</taxon>
        <taxon>Pseudomonadati</taxon>
        <taxon>Pseudomonadota</taxon>
        <taxon>Alphaproteobacteria</taxon>
        <taxon>Rhodospirillales</taxon>
        <taxon>Rhodospirillaceae</taxon>
        <taxon>Telmatospirillum</taxon>
    </lineage>
</organism>
<dbReference type="AlphaFoldDB" id="A0A2N3PMQ9"/>
<dbReference type="Gene3D" id="3.30.9.10">
    <property type="entry name" value="D-Amino Acid Oxidase, subunit A, domain 2"/>
    <property type="match status" value="1"/>
</dbReference>
<dbReference type="Pfam" id="PF01266">
    <property type="entry name" value="DAO"/>
    <property type="match status" value="1"/>
</dbReference>
<dbReference type="SUPFAM" id="SSF51905">
    <property type="entry name" value="FAD/NAD(P)-binding domain"/>
    <property type="match status" value="1"/>
</dbReference>